<keyword evidence="3" id="KW-1185">Reference proteome</keyword>
<keyword evidence="1" id="KW-0472">Membrane</keyword>
<feature type="transmembrane region" description="Helical" evidence="1">
    <location>
        <begin position="127"/>
        <end position="147"/>
    </location>
</feature>
<feature type="transmembrane region" description="Helical" evidence="1">
    <location>
        <begin position="228"/>
        <end position="249"/>
    </location>
</feature>
<feature type="transmembrane region" description="Helical" evidence="1">
    <location>
        <begin position="54"/>
        <end position="81"/>
    </location>
</feature>
<reference evidence="2" key="1">
    <citation type="submission" date="2023-03" db="EMBL/GenBank/DDBJ databases">
        <title>Massive genome expansion in bonnet fungi (Mycena s.s.) driven by repeated elements and novel gene families across ecological guilds.</title>
        <authorList>
            <consortium name="Lawrence Berkeley National Laboratory"/>
            <person name="Harder C.B."/>
            <person name="Miyauchi S."/>
            <person name="Viragh M."/>
            <person name="Kuo A."/>
            <person name="Thoen E."/>
            <person name="Andreopoulos B."/>
            <person name="Lu D."/>
            <person name="Skrede I."/>
            <person name="Drula E."/>
            <person name="Henrissat B."/>
            <person name="Morin E."/>
            <person name="Kohler A."/>
            <person name="Barry K."/>
            <person name="LaButti K."/>
            <person name="Morin E."/>
            <person name="Salamov A."/>
            <person name="Lipzen A."/>
            <person name="Mereny Z."/>
            <person name="Hegedus B."/>
            <person name="Baldrian P."/>
            <person name="Stursova M."/>
            <person name="Weitz H."/>
            <person name="Taylor A."/>
            <person name="Grigoriev I.V."/>
            <person name="Nagy L.G."/>
            <person name="Martin F."/>
            <person name="Kauserud H."/>
        </authorList>
    </citation>
    <scope>NUCLEOTIDE SEQUENCE</scope>
    <source>
        <strain evidence="2">CBHHK002</strain>
    </source>
</reference>
<protein>
    <submittedName>
        <fullName evidence="2">Uncharacterized protein</fullName>
    </submittedName>
</protein>
<proteinExistence type="predicted"/>
<feature type="transmembrane region" description="Helical" evidence="1">
    <location>
        <begin position="167"/>
        <end position="187"/>
    </location>
</feature>
<accession>A0AAD7EB90</accession>
<dbReference type="EMBL" id="JARIHO010000087">
    <property type="protein sequence ID" value="KAJ7307783.1"/>
    <property type="molecule type" value="Genomic_DNA"/>
</dbReference>
<name>A0AAD7EB90_9AGAR</name>
<comment type="caution">
    <text evidence="2">The sequence shown here is derived from an EMBL/GenBank/DDBJ whole genome shotgun (WGS) entry which is preliminary data.</text>
</comment>
<evidence type="ECO:0000256" key="1">
    <source>
        <dbReference type="SAM" id="Phobius"/>
    </source>
</evidence>
<feature type="transmembrane region" description="Helical" evidence="1">
    <location>
        <begin position="12"/>
        <end position="33"/>
    </location>
</feature>
<feature type="transmembrane region" description="Helical" evidence="1">
    <location>
        <begin position="101"/>
        <end position="120"/>
    </location>
</feature>
<keyword evidence="1" id="KW-0812">Transmembrane</keyword>
<sequence>MSPPWTNLASLAIGGPLYGLYLVLYLTSTSVLVHRSNASHTGPLYRSTVFISGLILFVAVTGNFCLVEARAFLGLIVFANGTEPVTFYNDNSQITTTVQNIFAALAIITGDFIIIYRLWVVWSHNRYVIILPTLTLIGLVITLGITVQTTSKLNNIADDKGLTPGLVFTLVTNLYSTGFISWKIWMITRAASPVHGSSLRHFVAIIVESAALYTAWAVFYIVTHQINADVQFLALGVLPVVAGISNALIQARIGMGKTVERRHTSAPSSSGGGPLRLTTRLGESTGGVSRNDPMELKSVVRLGGDGMQSASRNDGIELKSGQFAV</sequence>
<gene>
    <name evidence="2" type="ORF">DFH08DRAFT_900658</name>
</gene>
<dbReference type="Proteomes" id="UP001218218">
    <property type="component" value="Unassembled WGS sequence"/>
</dbReference>
<evidence type="ECO:0000313" key="2">
    <source>
        <dbReference type="EMBL" id="KAJ7307783.1"/>
    </source>
</evidence>
<organism evidence="2 3">
    <name type="scientific">Mycena albidolilacea</name>
    <dbReference type="NCBI Taxonomy" id="1033008"/>
    <lineage>
        <taxon>Eukaryota</taxon>
        <taxon>Fungi</taxon>
        <taxon>Dikarya</taxon>
        <taxon>Basidiomycota</taxon>
        <taxon>Agaricomycotina</taxon>
        <taxon>Agaricomycetes</taxon>
        <taxon>Agaricomycetidae</taxon>
        <taxon>Agaricales</taxon>
        <taxon>Marasmiineae</taxon>
        <taxon>Mycenaceae</taxon>
        <taxon>Mycena</taxon>
    </lineage>
</organism>
<evidence type="ECO:0000313" key="3">
    <source>
        <dbReference type="Proteomes" id="UP001218218"/>
    </source>
</evidence>
<feature type="transmembrane region" description="Helical" evidence="1">
    <location>
        <begin position="199"/>
        <end position="222"/>
    </location>
</feature>
<keyword evidence="1" id="KW-1133">Transmembrane helix</keyword>
<dbReference type="AlphaFoldDB" id="A0AAD7EB90"/>